<proteinExistence type="predicted"/>
<feature type="transmembrane region" description="Helical" evidence="2">
    <location>
        <begin position="86"/>
        <end position="104"/>
    </location>
</feature>
<organism evidence="3 4">
    <name type="scientific">Peribacillus glennii</name>
    <dbReference type="NCBI Taxonomy" id="2303991"/>
    <lineage>
        <taxon>Bacteria</taxon>
        <taxon>Bacillati</taxon>
        <taxon>Bacillota</taxon>
        <taxon>Bacilli</taxon>
        <taxon>Bacillales</taxon>
        <taxon>Bacillaceae</taxon>
        <taxon>Peribacillus</taxon>
    </lineage>
</organism>
<dbReference type="OrthoDB" id="2111682at2"/>
<keyword evidence="2" id="KW-0472">Membrane</keyword>
<dbReference type="InterPro" id="IPR019649">
    <property type="entry name" value="DUF2512"/>
</dbReference>
<dbReference type="Pfam" id="PF10710">
    <property type="entry name" value="DUF2512"/>
    <property type="match status" value="1"/>
</dbReference>
<dbReference type="EMBL" id="QVTD01000021">
    <property type="protein sequence ID" value="RFU60861.1"/>
    <property type="molecule type" value="Genomic_DNA"/>
</dbReference>
<keyword evidence="2" id="KW-1133">Transmembrane helix</keyword>
<evidence type="ECO:0000256" key="2">
    <source>
        <dbReference type="SAM" id="Phobius"/>
    </source>
</evidence>
<feature type="transmembrane region" description="Helical" evidence="2">
    <location>
        <begin position="7"/>
        <end position="28"/>
    </location>
</feature>
<sequence>MRHVIAFFIKFLSTLVVLGIILGLFFNYSIMDVLTISIVLSAVGYMLGDLFLYRRTNNMTATISDFGLAFLVVWFMSLNITFEDDLLTASILAAAGVAIYEYFYHRVVPRARGRRRETNENRNQRQTNARYRTEASEDLTIARPDVRSPKGKENNQNEK</sequence>
<feature type="transmembrane region" description="Helical" evidence="2">
    <location>
        <begin position="34"/>
        <end position="53"/>
    </location>
</feature>
<evidence type="ECO:0000313" key="4">
    <source>
        <dbReference type="Proteomes" id="UP000262939"/>
    </source>
</evidence>
<dbReference type="AlphaFoldDB" id="A0A372L6U6"/>
<comment type="caution">
    <text evidence="3">The sequence shown here is derived from an EMBL/GenBank/DDBJ whole genome shotgun (WGS) entry which is preliminary data.</text>
</comment>
<gene>
    <name evidence="3" type="ORF">D0466_19975</name>
</gene>
<keyword evidence="2" id="KW-0812">Transmembrane</keyword>
<feature type="transmembrane region" description="Helical" evidence="2">
    <location>
        <begin position="60"/>
        <end position="80"/>
    </location>
</feature>
<feature type="compositionally biased region" description="Basic and acidic residues" evidence="1">
    <location>
        <begin position="144"/>
        <end position="159"/>
    </location>
</feature>
<accession>A0A372L6U6</accession>
<name>A0A372L6U6_9BACI</name>
<dbReference type="RefSeq" id="WP_117324276.1">
    <property type="nucleotide sequence ID" value="NZ_QVTD01000021.1"/>
</dbReference>
<reference evidence="3 4" key="1">
    <citation type="submission" date="2018-08" db="EMBL/GenBank/DDBJ databases">
        <title>Bacillus chawlae sp. nov., Bacillus glennii sp. nov., and Bacillus saganii sp. nov. Isolated from the Vehicle Assembly Building at Kennedy Space Center where the Viking Spacecraft were Assembled.</title>
        <authorList>
            <person name="Seuylemezian A."/>
            <person name="Vaishampayan P."/>
        </authorList>
    </citation>
    <scope>NUCLEOTIDE SEQUENCE [LARGE SCALE GENOMIC DNA]</scope>
    <source>
        <strain evidence="3 4">V44-8</strain>
    </source>
</reference>
<feature type="region of interest" description="Disordered" evidence="1">
    <location>
        <begin position="114"/>
        <end position="159"/>
    </location>
</feature>
<protein>
    <submittedName>
        <fullName evidence="3">DUF2512 family protein</fullName>
    </submittedName>
</protein>
<dbReference type="Proteomes" id="UP000262939">
    <property type="component" value="Unassembled WGS sequence"/>
</dbReference>
<evidence type="ECO:0000256" key="1">
    <source>
        <dbReference type="SAM" id="MobiDB-lite"/>
    </source>
</evidence>
<evidence type="ECO:0000313" key="3">
    <source>
        <dbReference type="EMBL" id="RFU60861.1"/>
    </source>
</evidence>
<keyword evidence="4" id="KW-1185">Reference proteome</keyword>